<dbReference type="SUPFAM" id="SSF49785">
    <property type="entry name" value="Galactose-binding domain-like"/>
    <property type="match status" value="2"/>
</dbReference>
<dbReference type="InterPro" id="IPR017853">
    <property type="entry name" value="GH"/>
</dbReference>
<dbReference type="InterPro" id="IPR008979">
    <property type="entry name" value="Galactose-bd-like_sf"/>
</dbReference>
<dbReference type="CDD" id="cd03143">
    <property type="entry name" value="A4_beta-galactosidase_middle_domain"/>
    <property type="match status" value="1"/>
</dbReference>
<dbReference type="Gene3D" id="3.20.20.80">
    <property type="entry name" value="Glycosidases"/>
    <property type="match status" value="1"/>
</dbReference>
<dbReference type="Pfam" id="PF03422">
    <property type="entry name" value="CBM_6"/>
    <property type="match status" value="2"/>
</dbReference>
<dbReference type="GO" id="GO:0009341">
    <property type="term" value="C:beta-galactosidase complex"/>
    <property type="evidence" value="ECO:0007669"/>
    <property type="project" value="InterPro"/>
</dbReference>
<evidence type="ECO:0000259" key="5">
    <source>
        <dbReference type="PROSITE" id="PS51175"/>
    </source>
</evidence>
<dbReference type="EMBL" id="BSOT01000002">
    <property type="protein sequence ID" value="GLR69213.1"/>
    <property type="molecule type" value="Genomic_DNA"/>
</dbReference>
<gene>
    <name evidence="6" type="ORF">GCM10007852_01210</name>
</gene>
<sequence length="1052" mass="116109">MYTQKLSPKQHRLFSRLNWVSRKFSLKFQVLCFCSLTSIQAFAWDGPTDNATWNQLKSQVEAKRQALIAKISEAEAAGVNTDYAYVTQVTIERFQTYAQYDRDNPNKLLDAVNAVWWSNKIPANYHIELPFDELDASIDIADEAIAELNAQINGTIVKKDPVDFSAQKVTLNGEYYRQFGKPVFPSNFNFMPRDEDVMQAFGRQGGAFYSTKDLQQDGTVATNRINNISNNIANQNADSVGPISYFIGHTGSNSWQQANHPEALQYGRFFTQRDIDSPVVRSWYTDLFESVLPQVTPSSGNTETMHLLHNEPSFSTREGGWLAANGVSSFTRNKYRIWLREKYGESIANLNAVYGTSYFDFNNAAQSLTIPVPTALQGGPIWYDWCRFNMDRVNDWWTFLANGTTSNDIDNSPITVKVLGGQLKNPYRDNGLDMEFLVKLQDIPGQDFAMAPAELTDINIRPRDKEWMAHYQLDWVEQSMGLDFTKTVAPGKPFYDSEWHGLSARWQDFNMRPEYVRAGLWLAYTHGMSATTAWVWGRKNDGSFESVNSIFISEPTTQPRMMNAFGQTFKELNAHAESIVDLVPQTRDFYIYYVEDSAIQDPDYIHDLEAVYEALKVMNVRVGFTTPSEIGSLANSKTVIVPRTPYISDANLNALKSHGGNIVVIEPSSSFAKTEHGDNRGAANVNTFATFNLDSAFAMADTFKSGFASIIPSQLVPYTQTKANGQNGYGVLINQANTGNAGATTISMINISNEPRTVDFSLTGGANAFVDLTTGQVVSKTQTLQPYDVLLVETTSASASVQLGAQVEAESFTNQSGIQIVGGIKVGYIQNNDWTEYASTDIAGADQFTARVASNTSGGQIEVREGNANGQLLGTLSVPNTGGWNQFQSFSTSITSPSAGADIYLVYKGGSGFLFDIDWFQFDSVSLANEDLGDTIEAEQFDSMSGVQVVNNAKVGYIENNDWIKFKNRRFAGASSITLNVASNTSGGTIEVRIGATTGPLLGSVTVPNTGGWNQFQDVTGSISGISVETDIVLSFKGGNGFLFDVNSFRID</sequence>
<dbReference type="GO" id="GO:0004565">
    <property type="term" value="F:beta-galactosidase activity"/>
    <property type="evidence" value="ECO:0007669"/>
    <property type="project" value="InterPro"/>
</dbReference>
<reference evidence="6" key="2">
    <citation type="submission" date="2023-01" db="EMBL/GenBank/DDBJ databases">
        <title>Draft genome sequence of Agaribacter marinus strain NBRC 110023.</title>
        <authorList>
            <person name="Sun Q."/>
            <person name="Mori K."/>
        </authorList>
    </citation>
    <scope>NUCLEOTIDE SEQUENCE</scope>
    <source>
        <strain evidence="6">NBRC 110023</strain>
    </source>
</reference>
<dbReference type="InterPro" id="IPR006584">
    <property type="entry name" value="Cellulose-bd_IV"/>
</dbReference>
<dbReference type="SMART" id="SM00606">
    <property type="entry name" value="CBD_IV"/>
    <property type="match status" value="2"/>
</dbReference>
<evidence type="ECO:0000313" key="7">
    <source>
        <dbReference type="Proteomes" id="UP001156601"/>
    </source>
</evidence>
<dbReference type="CDD" id="cd04084">
    <property type="entry name" value="CBM6_xylanase-like"/>
    <property type="match status" value="2"/>
</dbReference>
<dbReference type="Pfam" id="PF02449">
    <property type="entry name" value="Glyco_hydro_42"/>
    <property type="match status" value="1"/>
</dbReference>
<feature type="chain" id="PRO_5041241134" description="CBM6 domain-containing protein" evidence="4">
    <location>
        <begin position="44"/>
        <end position="1052"/>
    </location>
</feature>
<name>A0AA37WGX0_9ALTE</name>
<protein>
    <recommendedName>
        <fullName evidence="5">CBM6 domain-containing protein</fullName>
    </recommendedName>
</protein>
<feature type="domain" description="CBM6" evidence="5">
    <location>
        <begin position="805"/>
        <end position="923"/>
    </location>
</feature>
<dbReference type="GO" id="GO:0005975">
    <property type="term" value="P:carbohydrate metabolic process"/>
    <property type="evidence" value="ECO:0007669"/>
    <property type="project" value="InterPro"/>
</dbReference>
<keyword evidence="7" id="KW-1185">Reference proteome</keyword>
<feature type="domain" description="CBM6" evidence="5">
    <location>
        <begin position="934"/>
        <end position="1052"/>
    </location>
</feature>
<keyword evidence="3" id="KW-0326">Glycosidase</keyword>
<evidence type="ECO:0000313" key="6">
    <source>
        <dbReference type="EMBL" id="GLR69213.1"/>
    </source>
</evidence>
<dbReference type="Proteomes" id="UP001156601">
    <property type="component" value="Unassembled WGS sequence"/>
</dbReference>
<dbReference type="GO" id="GO:0030246">
    <property type="term" value="F:carbohydrate binding"/>
    <property type="evidence" value="ECO:0007669"/>
    <property type="project" value="InterPro"/>
</dbReference>
<reference evidence="6" key="1">
    <citation type="journal article" date="2014" name="Int. J. Syst. Evol. Microbiol.">
        <title>Complete genome sequence of Corynebacterium casei LMG S-19264T (=DSM 44701T), isolated from a smear-ripened cheese.</title>
        <authorList>
            <consortium name="US DOE Joint Genome Institute (JGI-PGF)"/>
            <person name="Walter F."/>
            <person name="Albersmeier A."/>
            <person name="Kalinowski J."/>
            <person name="Ruckert C."/>
        </authorList>
    </citation>
    <scope>NUCLEOTIDE SEQUENCE</scope>
    <source>
        <strain evidence="6">NBRC 110023</strain>
    </source>
</reference>
<dbReference type="SUPFAM" id="SSF51445">
    <property type="entry name" value="(Trans)glycosidases"/>
    <property type="match status" value="1"/>
</dbReference>
<dbReference type="Gene3D" id="3.40.50.880">
    <property type="match status" value="1"/>
</dbReference>
<dbReference type="InterPro" id="IPR029062">
    <property type="entry name" value="Class_I_gatase-like"/>
</dbReference>
<keyword evidence="2" id="KW-0378">Hydrolase</keyword>
<comment type="caution">
    <text evidence="6">The sequence shown here is derived from an EMBL/GenBank/DDBJ whole genome shotgun (WGS) entry which is preliminary data.</text>
</comment>
<dbReference type="PROSITE" id="PS51175">
    <property type="entry name" value="CBM6"/>
    <property type="match status" value="2"/>
</dbReference>
<dbReference type="RefSeq" id="WP_284215541.1">
    <property type="nucleotide sequence ID" value="NZ_BSOT01000002.1"/>
</dbReference>
<evidence type="ECO:0000256" key="4">
    <source>
        <dbReference type="SAM" id="SignalP"/>
    </source>
</evidence>
<accession>A0AA37WGX0</accession>
<evidence type="ECO:0000256" key="2">
    <source>
        <dbReference type="ARBA" id="ARBA00022801"/>
    </source>
</evidence>
<proteinExistence type="predicted"/>
<dbReference type="AlphaFoldDB" id="A0AA37WGX0"/>
<feature type="signal peptide" evidence="4">
    <location>
        <begin position="1"/>
        <end position="43"/>
    </location>
</feature>
<evidence type="ECO:0000256" key="3">
    <source>
        <dbReference type="ARBA" id="ARBA00023295"/>
    </source>
</evidence>
<dbReference type="InterPro" id="IPR005084">
    <property type="entry name" value="CBM6"/>
</dbReference>
<organism evidence="6 7">
    <name type="scientific">Agaribacter marinus</name>
    <dbReference type="NCBI Taxonomy" id="1431249"/>
    <lineage>
        <taxon>Bacteria</taxon>
        <taxon>Pseudomonadati</taxon>
        <taxon>Pseudomonadota</taxon>
        <taxon>Gammaproteobacteria</taxon>
        <taxon>Alteromonadales</taxon>
        <taxon>Alteromonadaceae</taxon>
        <taxon>Agaribacter</taxon>
    </lineage>
</organism>
<dbReference type="Gene3D" id="2.60.120.260">
    <property type="entry name" value="Galactose-binding domain-like"/>
    <property type="match status" value="2"/>
</dbReference>
<evidence type="ECO:0000256" key="1">
    <source>
        <dbReference type="ARBA" id="ARBA00022729"/>
    </source>
</evidence>
<keyword evidence="1 4" id="KW-0732">Signal</keyword>
<dbReference type="InterPro" id="IPR013529">
    <property type="entry name" value="Glyco_hydro_42_N"/>
</dbReference>